<dbReference type="RefSeq" id="WP_142600861.1">
    <property type="nucleotide sequence ID" value="NZ_FXSZ01000001.1"/>
</dbReference>
<keyword evidence="5 8" id="KW-0812">Transmembrane</keyword>
<evidence type="ECO:0000256" key="2">
    <source>
        <dbReference type="ARBA" id="ARBA00022475"/>
    </source>
</evidence>
<feature type="transmembrane region" description="Helical" evidence="8">
    <location>
        <begin position="424"/>
        <end position="441"/>
    </location>
</feature>
<evidence type="ECO:0000256" key="4">
    <source>
        <dbReference type="ARBA" id="ARBA00022679"/>
    </source>
</evidence>
<dbReference type="InterPro" id="IPR050297">
    <property type="entry name" value="LipidA_mod_glycosyltrf_83"/>
</dbReference>
<keyword evidence="2" id="KW-1003">Cell membrane</keyword>
<dbReference type="InterPro" id="IPR038731">
    <property type="entry name" value="RgtA/B/C-like"/>
</dbReference>
<evidence type="ECO:0000256" key="5">
    <source>
        <dbReference type="ARBA" id="ARBA00022692"/>
    </source>
</evidence>
<feature type="transmembrane region" description="Helical" evidence="8">
    <location>
        <begin position="12"/>
        <end position="30"/>
    </location>
</feature>
<accession>A0A521APR6</accession>
<protein>
    <submittedName>
        <fullName evidence="10">4-amino-4-deoxy-L-arabinose transferase</fullName>
    </submittedName>
</protein>
<feature type="transmembrane region" description="Helical" evidence="8">
    <location>
        <begin position="339"/>
        <end position="356"/>
    </location>
</feature>
<feature type="transmembrane region" description="Helical" evidence="8">
    <location>
        <begin position="121"/>
        <end position="137"/>
    </location>
</feature>
<feature type="transmembrane region" description="Helical" evidence="8">
    <location>
        <begin position="213"/>
        <end position="233"/>
    </location>
</feature>
<name>A0A521APR6_9SPHI</name>
<comment type="subcellular location">
    <subcellularLocation>
        <location evidence="1">Cell membrane</location>
        <topology evidence="1">Multi-pass membrane protein</topology>
    </subcellularLocation>
</comment>
<evidence type="ECO:0000256" key="8">
    <source>
        <dbReference type="SAM" id="Phobius"/>
    </source>
</evidence>
<feature type="transmembrane region" description="Helical" evidence="8">
    <location>
        <begin position="317"/>
        <end position="333"/>
    </location>
</feature>
<feature type="transmembrane region" description="Helical" evidence="8">
    <location>
        <begin position="399"/>
        <end position="417"/>
    </location>
</feature>
<dbReference type="PANTHER" id="PTHR33908:SF11">
    <property type="entry name" value="MEMBRANE PROTEIN"/>
    <property type="match status" value="1"/>
</dbReference>
<evidence type="ECO:0000259" key="9">
    <source>
        <dbReference type="Pfam" id="PF13231"/>
    </source>
</evidence>
<keyword evidence="4 10" id="KW-0808">Transferase</keyword>
<evidence type="ECO:0000256" key="1">
    <source>
        <dbReference type="ARBA" id="ARBA00004651"/>
    </source>
</evidence>
<keyword evidence="11" id="KW-1185">Reference proteome</keyword>
<keyword evidence="3" id="KW-0328">Glycosyltransferase</keyword>
<dbReference type="PANTHER" id="PTHR33908">
    <property type="entry name" value="MANNOSYLTRANSFERASE YKCB-RELATED"/>
    <property type="match status" value="1"/>
</dbReference>
<dbReference type="GO" id="GO:0009103">
    <property type="term" value="P:lipopolysaccharide biosynthetic process"/>
    <property type="evidence" value="ECO:0007669"/>
    <property type="project" value="UniProtKB-ARBA"/>
</dbReference>
<dbReference type="GO" id="GO:0005886">
    <property type="term" value="C:plasma membrane"/>
    <property type="evidence" value="ECO:0007669"/>
    <property type="project" value="UniProtKB-SubCell"/>
</dbReference>
<keyword evidence="6 8" id="KW-1133">Transmembrane helix</keyword>
<feature type="domain" description="Glycosyltransferase RgtA/B/C/D-like" evidence="9">
    <location>
        <begin position="68"/>
        <end position="228"/>
    </location>
</feature>
<dbReference type="EMBL" id="FXSZ01000001">
    <property type="protein sequence ID" value="SMO36808.1"/>
    <property type="molecule type" value="Genomic_DNA"/>
</dbReference>
<gene>
    <name evidence="10" type="ORF">SAMN06265350_101307</name>
</gene>
<evidence type="ECO:0000256" key="6">
    <source>
        <dbReference type="ARBA" id="ARBA00022989"/>
    </source>
</evidence>
<reference evidence="10 11" key="1">
    <citation type="submission" date="2017-05" db="EMBL/GenBank/DDBJ databases">
        <authorList>
            <person name="Varghese N."/>
            <person name="Submissions S."/>
        </authorList>
    </citation>
    <scope>NUCLEOTIDE SEQUENCE [LARGE SCALE GENOMIC DNA]</scope>
    <source>
        <strain evidence="10 11">DSM 21342</strain>
    </source>
</reference>
<feature type="transmembrane region" description="Helical" evidence="8">
    <location>
        <begin position="376"/>
        <end position="393"/>
    </location>
</feature>
<dbReference type="Proteomes" id="UP000315971">
    <property type="component" value="Unassembled WGS sequence"/>
</dbReference>
<proteinExistence type="predicted"/>
<sequence>MQQYINKSTYIFLFTLCGFIYFLGLLFPLIDTDATKFAGIALRMFQHNDFVNIYGRLESNLADYDYLDKPHLLFWLAAASYKLFGISDWAYRLPSVLFTFLGAYSTYGLGRTLYNKEVGKMAALIFVTSQAIILANHDVRMDAILTGSVALGIWQLAEFIKTDKLINVMIGAAGVALGVSTKGMIAVFVTGSALFCFTVYLRKWTTFYNWKWLVGAAAFLLTLAPVLYCYYLQFDLHPEKFVNGQHGLLGIKFIFWTQSFDRLAGDRTFVSNPEFSFFYQTLLWAILPWVLIVYASIFGRIKAFWDVRFRKLPDMDFLTLGGLLIMLPLMSMSQFKLPHYLNVLFPMFAVLLASYLDNLMKSNNLKALNILEKTQLFTIGILILLSIIINFWFFPMDKIWVEVIAFILLTILFYTIFRGQGIMYRILVPSAVAILLVNFMLNANFYPQLLKYQAGNEMARIAKENNISTDKTYIYKQLINSFDFYSKKMVPGLSVEQIKHKNDAGEKFYVFVVGDDKKELDNMKLNYGKIYTTPQYRVSRLKIKFLNPSTRPQTLNTGYLIEVN</sequence>
<evidence type="ECO:0000313" key="11">
    <source>
        <dbReference type="Proteomes" id="UP000315971"/>
    </source>
</evidence>
<dbReference type="AlphaFoldDB" id="A0A521APR6"/>
<evidence type="ECO:0000313" key="10">
    <source>
        <dbReference type="EMBL" id="SMO36808.1"/>
    </source>
</evidence>
<dbReference type="OrthoDB" id="9178203at2"/>
<evidence type="ECO:0000256" key="3">
    <source>
        <dbReference type="ARBA" id="ARBA00022676"/>
    </source>
</evidence>
<feature type="transmembrane region" description="Helical" evidence="8">
    <location>
        <begin position="277"/>
        <end position="297"/>
    </location>
</feature>
<organism evidence="10 11">
    <name type="scientific">Solitalea koreensis</name>
    <dbReference type="NCBI Taxonomy" id="543615"/>
    <lineage>
        <taxon>Bacteria</taxon>
        <taxon>Pseudomonadati</taxon>
        <taxon>Bacteroidota</taxon>
        <taxon>Sphingobacteriia</taxon>
        <taxon>Sphingobacteriales</taxon>
        <taxon>Sphingobacteriaceae</taxon>
        <taxon>Solitalea</taxon>
    </lineage>
</organism>
<dbReference type="Pfam" id="PF13231">
    <property type="entry name" value="PMT_2"/>
    <property type="match status" value="1"/>
</dbReference>
<feature type="transmembrane region" description="Helical" evidence="8">
    <location>
        <begin position="89"/>
        <end position="109"/>
    </location>
</feature>
<evidence type="ECO:0000256" key="7">
    <source>
        <dbReference type="ARBA" id="ARBA00023136"/>
    </source>
</evidence>
<dbReference type="GO" id="GO:0016763">
    <property type="term" value="F:pentosyltransferase activity"/>
    <property type="evidence" value="ECO:0007669"/>
    <property type="project" value="TreeGrafter"/>
</dbReference>
<keyword evidence="7 8" id="KW-0472">Membrane</keyword>